<sequence>MQSDKKLLKDFAYEVVDDSVKLEDVVEKYVKYTAEGKKMSQFVLNSIKDEYKKTPGQIVVYTPEEGNKKGTKFKMDLKEKEKLYYIKFNKNLILPFFVDNDSKIVVLLYITKGDGGTLSNARSDE</sequence>
<evidence type="ECO:0000313" key="1">
    <source>
        <dbReference type="EMBL" id="TDE06658.1"/>
    </source>
</evidence>
<dbReference type="RefSeq" id="WP_132109158.1">
    <property type="nucleotide sequence ID" value="NZ_SMFO01000001.1"/>
</dbReference>
<gene>
    <name evidence="1" type="ORF">E0F98_03320</name>
</gene>
<dbReference type="Proteomes" id="UP000294597">
    <property type="component" value="Unassembled WGS sequence"/>
</dbReference>
<dbReference type="EMBL" id="SMFO01000001">
    <property type="protein sequence ID" value="TDE06658.1"/>
    <property type="molecule type" value="Genomic_DNA"/>
</dbReference>
<protein>
    <recommendedName>
        <fullName evidence="3">DUF3887 domain-containing protein</fullName>
    </recommendedName>
</protein>
<keyword evidence="2" id="KW-1185">Reference proteome</keyword>
<evidence type="ECO:0000313" key="2">
    <source>
        <dbReference type="Proteomes" id="UP000294597"/>
    </source>
</evidence>
<evidence type="ECO:0008006" key="3">
    <source>
        <dbReference type="Google" id="ProtNLM"/>
    </source>
</evidence>
<accession>A0A4V2Z1X6</accession>
<dbReference type="AlphaFoldDB" id="A0A4V2Z1X6"/>
<proteinExistence type="predicted"/>
<name>A0A4V2Z1X6_9FLAO</name>
<comment type="caution">
    <text evidence="1">The sequence shown here is derived from an EMBL/GenBank/DDBJ whole genome shotgun (WGS) entry which is preliminary data.</text>
</comment>
<organism evidence="1 2">
    <name type="scientific">Flavobacterium hiemivividum</name>
    <dbReference type="NCBI Taxonomy" id="2541734"/>
    <lineage>
        <taxon>Bacteria</taxon>
        <taxon>Pseudomonadati</taxon>
        <taxon>Bacteroidota</taxon>
        <taxon>Flavobacteriia</taxon>
        <taxon>Flavobacteriales</taxon>
        <taxon>Flavobacteriaceae</taxon>
        <taxon>Flavobacterium</taxon>
    </lineage>
</organism>
<reference evidence="1 2" key="1">
    <citation type="submission" date="2019-03" db="EMBL/GenBank/DDBJ databases">
        <title>Flavobacterium TSA-D2 sp. nov., isolated from arctic soil.</title>
        <authorList>
            <person name="Chaudhary D.K."/>
        </authorList>
    </citation>
    <scope>NUCLEOTIDE SEQUENCE [LARGE SCALE GENOMIC DNA]</scope>
    <source>
        <strain evidence="1 2">TSA-D2</strain>
    </source>
</reference>